<keyword evidence="5" id="KW-1185">Reference proteome</keyword>
<dbReference type="Proteomes" id="UP001457282">
    <property type="component" value="Unassembled WGS sequence"/>
</dbReference>
<protein>
    <recommendedName>
        <fullName evidence="3">UBC core domain-containing protein</fullName>
    </recommendedName>
</protein>
<dbReference type="Pfam" id="PF00179">
    <property type="entry name" value="UQ_con"/>
    <property type="match status" value="1"/>
</dbReference>
<dbReference type="AlphaFoldDB" id="A0AAW1XBC8"/>
<evidence type="ECO:0000259" key="3">
    <source>
        <dbReference type="PROSITE" id="PS50127"/>
    </source>
</evidence>
<proteinExistence type="predicted"/>
<dbReference type="GO" id="GO:0061631">
    <property type="term" value="F:ubiquitin conjugating enzyme activity"/>
    <property type="evidence" value="ECO:0007669"/>
    <property type="project" value="TreeGrafter"/>
</dbReference>
<evidence type="ECO:0000313" key="5">
    <source>
        <dbReference type="Proteomes" id="UP001457282"/>
    </source>
</evidence>
<dbReference type="Gene3D" id="3.10.110.10">
    <property type="entry name" value="Ubiquitin Conjugating Enzyme"/>
    <property type="match status" value="2"/>
</dbReference>
<gene>
    <name evidence="4" type="ORF">M0R45_020846</name>
</gene>
<accession>A0AAW1XBC8</accession>
<organism evidence="4 5">
    <name type="scientific">Rubus argutus</name>
    <name type="common">Southern blackberry</name>
    <dbReference type="NCBI Taxonomy" id="59490"/>
    <lineage>
        <taxon>Eukaryota</taxon>
        <taxon>Viridiplantae</taxon>
        <taxon>Streptophyta</taxon>
        <taxon>Embryophyta</taxon>
        <taxon>Tracheophyta</taxon>
        <taxon>Spermatophyta</taxon>
        <taxon>Magnoliopsida</taxon>
        <taxon>eudicotyledons</taxon>
        <taxon>Gunneridae</taxon>
        <taxon>Pentapetalae</taxon>
        <taxon>rosids</taxon>
        <taxon>fabids</taxon>
        <taxon>Rosales</taxon>
        <taxon>Rosaceae</taxon>
        <taxon>Rosoideae</taxon>
        <taxon>Rosoideae incertae sedis</taxon>
        <taxon>Rubus</taxon>
    </lineage>
</organism>
<reference evidence="4 5" key="1">
    <citation type="journal article" date="2023" name="G3 (Bethesda)">
        <title>A chromosome-length genome assembly and annotation of blackberry (Rubus argutus, cv. 'Hillquist').</title>
        <authorList>
            <person name="Bruna T."/>
            <person name="Aryal R."/>
            <person name="Dudchenko O."/>
            <person name="Sargent D.J."/>
            <person name="Mead D."/>
            <person name="Buti M."/>
            <person name="Cavallini A."/>
            <person name="Hytonen T."/>
            <person name="Andres J."/>
            <person name="Pham M."/>
            <person name="Weisz D."/>
            <person name="Mascagni F."/>
            <person name="Usai G."/>
            <person name="Natali L."/>
            <person name="Bassil N."/>
            <person name="Fernandez G.E."/>
            <person name="Lomsadze A."/>
            <person name="Armour M."/>
            <person name="Olukolu B."/>
            <person name="Poorten T."/>
            <person name="Britton C."/>
            <person name="Davik J."/>
            <person name="Ashrafi H."/>
            <person name="Aiden E.L."/>
            <person name="Borodovsky M."/>
            <person name="Worthington M."/>
        </authorList>
    </citation>
    <scope>NUCLEOTIDE SEQUENCE [LARGE SCALE GENOMIC DNA]</scope>
    <source>
        <strain evidence="4">PI 553951</strain>
    </source>
</reference>
<dbReference type="EMBL" id="JBEDUW010000004">
    <property type="protein sequence ID" value="KAK9933663.1"/>
    <property type="molecule type" value="Genomic_DNA"/>
</dbReference>
<dbReference type="InterPro" id="IPR016135">
    <property type="entry name" value="UBQ-conjugating_enzyme/RWD"/>
</dbReference>
<evidence type="ECO:0000256" key="2">
    <source>
        <dbReference type="ARBA" id="ARBA00022786"/>
    </source>
</evidence>
<dbReference type="SUPFAM" id="SSF54495">
    <property type="entry name" value="UBC-like"/>
    <property type="match status" value="1"/>
</dbReference>
<keyword evidence="1" id="KW-0808">Transferase</keyword>
<dbReference type="SMART" id="SM00212">
    <property type="entry name" value="UBCc"/>
    <property type="match status" value="1"/>
</dbReference>
<evidence type="ECO:0000313" key="4">
    <source>
        <dbReference type="EMBL" id="KAK9933663.1"/>
    </source>
</evidence>
<dbReference type="PROSITE" id="PS50127">
    <property type="entry name" value="UBC_2"/>
    <property type="match status" value="1"/>
</dbReference>
<evidence type="ECO:0000256" key="1">
    <source>
        <dbReference type="ARBA" id="ARBA00022679"/>
    </source>
</evidence>
<sequence length="304" mass="35146">MAETAFKQFDVVSDHSDHHFSSSVGKSGDEDDCFNMGTTVYKNIMREWKILDKDLPDTIYVRVYDTRVDLLRAFLVGATGTPYRDGLFFFDIKFPPDYPRHPPKRWNPAQSTILQVLVSLQALVLNDKPYYNELLTFIGTDIGYSKLYNQNVFISTCKSHLYLLRNPPKNFEDFTAEHFRRRGGDIMRACCAYASGRVEVGYYINEIDSAVTFPLCDYDSKKFKRSMEQLYPLLGEAFRRNGVEEDDLMVVEMSLTTTPFADQPEKKAELPHLRRFSWLFCLLPCLPWAANFDVPSEINKAKQN</sequence>
<dbReference type="InterPro" id="IPR000608">
    <property type="entry name" value="UBC"/>
</dbReference>
<keyword evidence="2" id="KW-0833">Ubl conjugation pathway</keyword>
<name>A0AAW1XBC8_RUBAR</name>
<feature type="domain" description="UBC core" evidence="3">
    <location>
        <begin position="39"/>
        <end position="104"/>
    </location>
</feature>
<dbReference type="PANTHER" id="PTHR46116:SF19">
    <property type="entry name" value="UBIQUITIN-CONJUGATING ENZYME FAMILY PROTEIN"/>
    <property type="match status" value="1"/>
</dbReference>
<dbReference type="PANTHER" id="PTHR46116">
    <property type="entry name" value="(E3-INDEPENDENT) E2 UBIQUITIN-CONJUGATING ENZYME"/>
    <property type="match status" value="1"/>
</dbReference>
<comment type="caution">
    <text evidence="4">The sequence shown here is derived from an EMBL/GenBank/DDBJ whole genome shotgun (WGS) entry which is preliminary data.</text>
</comment>